<comment type="similarity">
    <text evidence="2 6">Belongs to the glycosyl hydrolase 3 family.</text>
</comment>
<evidence type="ECO:0000256" key="3">
    <source>
        <dbReference type="ARBA" id="ARBA00012663"/>
    </source>
</evidence>
<dbReference type="InterPro" id="IPR001764">
    <property type="entry name" value="Glyco_hydro_3_N"/>
</dbReference>
<organism evidence="11 12">
    <name type="scientific">Actinomadura litoris</name>
    <dbReference type="NCBI Taxonomy" id="2678616"/>
    <lineage>
        <taxon>Bacteria</taxon>
        <taxon>Bacillati</taxon>
        <taxon>Actinomycetota</taxon>
        <taxon>Actinomycetes</taxon>
        <taxon>Streptosporangiales</taxon>
        <taxon>Thermomonosporaceae</taxon>
        <taxon>Actinomadura</taxon>
    </lineage>
</organism>
<reference evidence="11 12" key="1">
    <citation type="submission" date="2019-11" db="EMBL/GenBank/DDBJ databases">
        <authorList>
            <person name="Cao P."/>
        </authorList>
    </citation>
    <scope>NUCLEOTIDE SEQUENCE [LARGE SCALE GENOMIC DNA]</scope>
    <source>
        <strain evidence="11 12">NEAU-AAG5</strain>
    </source>
</reference>
<dbReference type="AlphaFoldDB" id="A0A7K1KZC6"/>
<dbReference type="SUPFAM" id="SSF52279">
    <property type="entry name" value="Beta-D-glucan exohydrolase, C-terminal domain"/>
    <property type="match status" value="1"/>
</dbReference>
<dbReference type="EC" id="3.2.1.52" evidence="3"/>
<dbReference type="InterPro" id="IPR019800">
    <property type="entry name" value="Glyco_hydro_3_AS"/>
</dbReference>
<comment type="caution">
    <text evidence="11">The sequence shown here is derived from an EMBL/GenBank/DDBJ whole genome shotgun (WGS) entry which is preliminary data.</text>
</comment>
<dbReference type="RefSeq" id="WP_156216388.1">
    <property type="nucleotide sequence ID" value="NZ_WOFH01000004.1"/>
</dbReference>
<dbReference type="EMBL" id="WOFH01000004">
    <property type="protein sequence ID" value="MUN37316.1"/>
    <property type="molecule type" value="Genomic_DNA"/>
</dbReference>
<dbReference type="InterPro" id="IPR050226">
    <property type="entry name" value="NagZ_Beta-hexosaminidase"/>
</dbReference>
<dbReference type="InterPro" id="IPR006311">
    <property type="entry name" value="TAT_signal"/>
</dbReference>
<feature type="domain" description="Glycoside hydrolase family 3 N-terminal" evidence="9">
    <location>
        <begin position="73"/>
        <end position="420"/>
    </location>
</feature>
<keyword evidence="5 6" id="KW-0326">Glycosidase</keyword>
<dbReference type="InterPro" id="IPR017853">
    <property type="entry name" value="GH"/>
</dbReference>
<protein>
    <recommendedName>
        <fullName evidence="3">beta-N-acetylhexosaminidase</fullName>
        <ecNumber evidence="3">3.2.1.52</ecNumber>
    </recommendedName>
</protein>
<keyword evidence="4 6" id="KW-0378">Hydrolase</keyword>
<feature type="domain" description="Glycoside hydrolase family 3 C-terminal" evidence="10">
    <location>
        <begin position="459"/>
        <end position="634"/>
    </location>
</feature>
<dbReference type="PROSITE" id="PS00775">
    <property type="entry name" value="GLYCOSYL_HYDROL_F3"/>
    <property type="match status" value="1"/>
</dbReference>
<dbReference type="InterPro" id="IPR036881">
    <property type="entry name" value="Glyco_hydro_3_C_sf"/>
</dbReference>
<dbReference type="PROSITE" id="PS51318">
    <property type="entry name" value="TAT"/>
    <property type="match status" value="1"/>
</dbReference>
<dbReference type="Proteomes" id="UP000432015">
    <property type="component" value="Unassembled WGS sequence"/>
</dbReference>
<evidence type="ECO:0000256" key="7">
    <source>
        <dbReference type="SAM" id="MobiDB-lite"/>
    </source>
</evidence>
<evidence type="ECO:0000256" key="5">
    <source>
        <dbReference type="ARBA" id="ARBA00023295"/>
    </source>
</evidence>
<gene>
    <name evidence="11" type="ORF">GNZ18_11975</name>
</gene>
<evidence type="ECO:0000259" key="9">
    <source>
        <dbReference type="Pfam" id="PF00933"/>
    </source>
</evidence>
<dbReference type="Pfam" id="PF01915">
    <property type="entry name" value="Glyco_hydro_3_C"/>
    <property type="match status" value="1"/>
</dbReference>
<dbReference type="Gene3D" id="3.20.20.300">
    <property type="entry name" value="Glycoside hydrolase, family 3, N-terminal domain"/>
    <property type="match status" value="1"/>
</dbReference>
<dbReference type="PANTHER" id="PTHR30480:SF13">
    <property type="entry name" value="BETA-HEXOSAMINIDASE"/>
    <property type="match status" value="1"/>
</dbReference>
<accession>A0A7K1KZC6</accession>
<name>A0A7K1KZC6_9ACTN</name>
<feature type="region of interest" description="Disordered" evidence="7">
    <location>
        <begin position="36"/>
        <end position="56"/>
    </location>
</feature>
<dbReference type="Pfam" id="PF00933">
    <property type="entry name" value="Glyco_hydro_3"/>
    <property type="match status" value="1"/>
</dbReference>
<dbReference type="PANTHER" id="PTHR30480">
    <property type="entry name" value="BETA-HEXOSAMINIDASE-RELATED"/>
    <property type="match status" value="1"/>
</dbReference>
<keyword evidence="8" id="KW-0732">Signal</keyword>
<feature type="chain" id="PRO_5039600250" description="beta-N-acetylhexosaminidase" evidence="8">
    <location>
        <begin position="34"/>
        <end position="636"/>
    </location>
</feature>
<comment type="catalytic activity">
    <reaction evidence="1">
        <text>Hydrolysis of terminal non-reducing N-acetyl-D-hexosamine residues in N-acetyl-beta-D-hexosaminides.</text>
        <dbReference type="EC" id="3.2.1.52"/>
    </reaction>
</comment>
<evidence type="ECO:0000256" key="2">
    <source>
        <dbReference type="ARBA" id="ARBA00005336"/>
    </source>
</evidence>
<evidence type="ECO:0000256" key="8">
    <source>
        <dbReference type="SAM" id="SignalP"/>
    </source>
</evidence>
<evidence type="ECO:0000313" key="11">
    <source>
        <dbReference type="EMBL" id="MUN37316.1"/>
    </source>
</evidence>
<feature type="signal peptide" evidence="8">
    <location>
        <begin position="1"/>
        <end position="33"/>
    </location>
</feature>
<dbReference type="GO" id="GO:0009254">
    <property type="term" value="P:peptidoglycan turnover"/>
    <property type="evidence" value="ECO:0007669"/>
    <property type="project" value="TreeGrafter"/>
</dbReference>
<evidence type="ECO:0000256" key="4">
    <source>
        <dbReference type="ARBA" id="ARBA00022801"/>
    </source>
</evidence>
<keyword evidence="12" id="KW-1185">Reference proteome</keyword>
<dbReference type="SUPFAM" id="SSF51445">
    <property type="entry name" value="(Trans)glycosidases"/>
    <property type="match status" value="1"/>
</dbReference>
<dbReference type="GO" id="GO:0005975">
    <property type="term" value="P:carbohydrate metabolic process"/>
    <property type="evidence" value="ECO:0007669"/>
    <property type="project" value="InterPro"/>
</dbReference>
<evidence type="ECO:0000313" key="12">
    <source>
        <dbReference type="Proteomes" id="UP000432015"/>
    </source>
</evidence>
<dbReference type="Gene3D" id="3.40.50.1700">
    <property type="entry name" value="Glycoside hydrolase family 3 C-terminal domain"/>
    <property type="match status" value="1"/>
</dbReference>
<dbReference type="InterPro" id="IPR002772">
    <property type="entry name" value="Glyco_hydro_3_C"/>
</dbReference>
<dbReference type="FunFam" id="3.20.20.300:FF:000014">
    <property type="entry name" value="Beta-hexosaminidase, lipoprotein"/>
    <property type="match status" value="1"/>
</dbReference>
<sequence>MRHTLDPTHRTTRRLTAALAAALTAALTTGALASAAPAPASASPAPAPVPGLLPATGRHQDPHLLRLLRSMPLRDKAAQLFVLQVHGTSADTTAPADVAANRRLYGADNAAQVIARYHPGGFIYYSAGPANVQNPRQLAAFSNGIQRAATAQPLPIPATIATDQEGGIVARVQPPATQSPGAMALAAGRRTADARALAAITGRELRAVGVNQDYAPDADVNVDPANPVIGVRSFGSDPALVSRMVTAQIDGYRAGGVTPTVKHFPGHGDTTTDSHTGVPRIGHTRAEWERLDLPPFRAAVARGADAIMTAHIIVPALDPSEDPATLSRPILTGILRDRLHYRGVIVTDALDMQGVRDKYGDERVPVLALKAGADVLLKPPADASGTGVFPRQLDAVVTAVRTGELTEQRLDASVYRVLELKKRRGLFRDPYADESRIGDVVGAPAHLAAAQRATDRTTTLVKDDARLLPLRPGPRRVLVTGWGAATTTGLAAEMTARGATATVRETGLSPTPARIAQAVAAARDQDLLVAVTNRAWDVKDESPHNGPGQRDLVKALAATGKPVIVVAARDPYDIAWFPETPTYLATYSATAEAVRSTAKVLYGETRPRGRLPVTITAADDPAAVLYRFGHGLRYRR</sequence>
<evidence type="ECO:0000256" key="6">
    <source>
        <dbReference type="RuleBase" id="RU361161"/>
    </source>
</evidence>
<evidence type="ECO:0000259" key="10">
    <source>
        <dbReference type="Pfam" id="PF01915"/>
    </source>
</evidence>
<evidence type="ECO:0000256" key="1">
    <source>
        <dbReference type="ARBA" id="ARBA00001231"/>
    </source>
</evidence>
<dbReference type="GO" id="GO:0004563">
    <property type="term" value="F:beta-N-acetylhexosaminidase activity"/>
    <property type="evidence" value="ECO:0007669"/>
    <property type="project" value="UniProtKB-EC"/>
</dbReference>
<dbReference type="InterPro" id="IPR036962">
    <property type="entry name" value="Glyco_hydro_3_N_sf"/>
</dbReference>
<proteinExistence type="inferred from homology"/>